<dbReference type="Pfam" id="PF13692">
    <property type="entry name" value="Glyco_trans_1_4"/>
    <property type="match status" value="1"/>
</dbReference>
<protein>
    <submittedName>
        <fullName evidence="1">RfaG Glycosyltransferase</fullName>
    </submittedName>
</protein>
<accession>A0A6J7WYH3</accession>
<dbReference type="GO" id="GO:0016757">
    <property type="term" value="F:glycosyltransferase activity"/>
    <property type="evidence" value="ECO:0007669"/>
    <property type="project" value="InterPro"/>
</dbReference>
<dbReference type="SUPFAM" id="SSF53756">
    <property type="entry name" value="UDP-Glycosyltransferase/glycogen phosphorylase"/>
    <property type="match status" value="1"/>
</dbReference>
<name>A0A6J7WYH3_9CAUD</name>
<gene>
    <name evidence="1" type="ORF">UFOVP359_124</name>
</gene>
<reference evidence="1" key="1">
    <citation type="submission" date="2020-05" db="EMBL/GenBank/DDBJ databases">
        <authorList>
            <person name="Chiriac C."/>
            <person name="Salcher M."/>
            <person name="Ghai R."/>
            <person name="Kavagutti S V."/>
        </authorList>
    </citation>
    <scope>NUCLEOTIDE SEQUENCE</scope>
</reference>
<dbReference type="EMBL" id="LR798295">
    <property type="protein sequence ID" value="CAB5221898.1"/>
    <property type="molecule type" value="Genomic_DNA"/>
</dbReference>
<proteinExistence type="predicted"/>
<organism evidence="1">
    <name type="scientific">uncultured Caudovirales phage</name>
    <dbReference type="NCBI Taxonomy" id="2100421"/>
    <lineage>
        <taxon>Viruses</taxon>
        <taxon>Duplodnaviria</taxon>
        <taxon>Heunggongvirae</taxon>
        <taxon>Uroviricota</taxon>
        <taxon>Caudoviricetes</taxon>
        <taxon>Peduoviridae</taxon>
        <taxon>Maltschvirus</taxon>
        <taxon>Maltschvirus maltsch</taxon>
    </lineage>
</organism>
<keyword evidence="1" id="KW-0808">Transferase</keyword>
<evidence type="ECO:0000313" key="1">
    <source>
        <dbReference type="EMBL" id="CAB5221898.1"/>
    </source>
</evidence>
<sequence>MIGKFAAFGNRGTGNMANFVNKNVLPKTVFLKDCNLIVLPGLEGKMREYTKNIVWCHVPAYRMPWSLEAFFVHPDFLAITNMFLVQSEFHKKNLSENFGIDENKFFIVNNQFEPIEFKEKPKNKVNLMYASQASRGLDILLKCFGKIKDKNLTLTLHVCECEDCLTPKELSREAKLIFDEDERIIKNGDSTREVYVETLQKSHLYAYPCTFEETACIGVMEAMSAGVKVVTTDAGALPETTNGFAKIIKNYPVTLQDIQEREKEMMKVFTKEIKKAIKEIRKNKFDPAPQIEYINNRFSKENCIGQWMELDKIIGEMQ</sequence>
<dbReference type="Gene3D" id="3.40.50.2000">
    <property type="entry name" value="Glycogen Phosphorylase B"/>
    <property type="match status" value="1"/>
</dbReference>